<dbReference type="PANTHER" id="PTHR34136:SF1">
    <property type="entry name" value="UDP-N-ACETYL-D-MANNOSAMINURONIC ACID TRANSFERASE"/>
    <property type="match status" value="1"/>
</dbReference>
<dbReference type="GO" id="GO:0016758">
    <property type="term" value="F:hexosyltransferase activity"/>
    <property type="evidence" value="ECO:0007669"/>
    <property type="project" value="TreeGrafter"/>
</dbReference>
<evidence type="ECO:0000256" key="1">
    <source>
        <dbReference type="ARBA" id="ARBA00022676"/>
    </source>
</evidence>
<accession>A0A1M7QXC6</accession>
<dbReference type="CDD" id="cd06533">
    <property type="entry name" value="Glyco_transf_WecG_TagA"/>
    <property type="match status" value="1"/>
</dbReference>
<dbReference type="EMBL" id="FRCS01000005">
    <property type="protein sequence ID" value="SHN36547.1"/>
    <property type="molecule type" value="Genomic_DNA"/>
</dbReference>
<dbReference type="Pfam" id="PF03808">
    <property type="entry name" value="Glyco_tran_WecG"/>
    <property type="match status" value="1"/>
</dbReference>
<keyword evidence="2 3" id="KW-0808">Transferase</keyword>
<name>A0A1M7QXC6_9ACTN</name>
<dbReference type="Proteomes" id="UP000184440">
    <property type="component" value="Unassembled WGS sequence"/>
</dbReference>
<keyword evidence="1" id="KW-0328">Glycosyltransferase</keyword>
<gene>
    <name evidence="3" type="ORF">SAMN05443668_105540</name>
</gene>
<organism evidence="3 4">
    <name type="scientific">Cryptosporangium aurantiacum</name>
    <dbReference type="NCBI Taxonomy" id="134849"/>
    <lineage>
        <taxon>Bacteria</taxon>
        <taxon>Bacillati</taxon>
        <taxon>Actinomycetota</taxon>
        <taxon>Actinomycetes</taxon>
        <taxon>Cryptosporangiales</taxon>
        <taxon>Cryptosporangiaceae</taxon>
        <taxon>Cryptosporangium</taxon>
    </lineage>
</organism>
<dbReference type="STRING" id="134849.SAMN05443668_105540"/>
<dbReference type="InterPro" id="IPR004629">
    <property type="entry name" value="WecG_TagA_CpsF"/>
</dbReference>
<keyword evidence="4" id="KW-1185">Reference proteome</keyword>
<dbReference type="PANTHER" id="PTHR34136">
    <property type="match status" value="1"/>
</dbReference>
<evidence type="ECO:0000256" key="2">
    <source>
        <dbReference type="ARBA" id="ARBA00022679"/>
    </source>
</evidence>
<reference evidence="3 4" key="1">
    <citation type="submission" date="2016-11" db="EMBL/GenBank/DDBJ databases">
        <authorList>
            <person name="Jaros S."/>
            <person name="Januszkiewicz K."/>
            <person name="Wedrychowicz H."/>
        </authorList>
    </citation>
    <scope>NUCLEOTIDE SEQUENCE [LARGE SCALE GENOMIC DNA]</scope>
    <source>
        <strain evidence="3 4">DSM 46144</strain>
    </source>
</reference>
<dbReference type="AlphaFoldDB" id="A0A1M7QXC6"/>
<sequence length="265" mass="29403">MNTKLAGMSTSTRPGTFVCCGVRIEALTREPAAALVVDSHYGQARRTHLCNAYTLSLAVRDPEYRALLNAADVNFADGHYVAMVGRRRGFPDMAARVYGPDLMADTIDQGRARGLKHYLYGASPSTVTALAEKLAERFPGAEFVGVESPPFRPLSPEEADDLVARVAEAKPDVFWVGLGTPRQDKFVADYTARLNCTVVPVGAAFDFHAGNKPSAPEFLQRHGMEWAYRFATEPRRLWKRYLVGNPVFIYGALTDRFRTARSERR</sequence>
<evidence type="ECO:0000313" key="4">
    <source>
        <dbReference type="Proteomes" id="UP000184440"/>
    </source>
</evidence>
<evidence type="ECO:0000313" key="3">
    <source>
        <dbReference type="EMBL" id="SHN36547.1"/>
    </source>
</evidence>
<proteinExistence type="predicted"/>
<dbReference type="NCBIfam" id="TIGR00696">
    <property type="entry name" value="wecG_tagA_cpsF"/>
    <property type="match status" value="1"/>
</dbReference>
<protein>
    <submittedName>
        <fullName evidence="3">N-acetylglucosaminyldiphosphoundecaprenol N-acetyl-beta-D-mannosaminyltransferase</fullName>
    </submittedName>
</protein>